<evidence type="ECO:0000259" key="8">
    <source>
        <dbReference type="Pfam" id="PF00155"/>
    </source>
</evidence>
<evidence type="ECO:0000256" key="3">
    <source>
        <dbReference type="ARBA" id="ARBA00022576"/>
    </source>
</evidence>
<keyword evidence="4 7" id="KW-0808">Transferase</keyword>
<dbReference type="Gene3D" id="3.40.640.10">
    <property type="entry name" value="Type I PLP-dependent aspartate aminotransferase-like (Major domain)"/>
    <property type="match status" value="1"/>
</dbReference>
<evidence type="ECO:0000256" key="4">
    <source>
        <dbReference type="ARBA" id="ARBA00022679"/>
    </source>
</evidence>
<evidence type="ECO:0000256" key="7">
    <source>
        <dbReference type="RuleBase" id="RU000481"/>
    </source>
</evidence>
<proteinExistence type="inferred from homology"/>
<keyword evidence="10" id="KW-1185">Reference proteome</keyword>
<evidence type="ECO:0000313" key="10">
    <source>
        <dbReference type="Proteomes" id="UP001163831"/>
    </source>
</evidence>
<comment type="cofactor">
    <cofactor evidence="1 7">
        <name>pyridoxal 5'-phosphate</name>
        <dbReference type="ChEBI" id="CHEBI:597326"/>
    </cofactor>
</comment>
<dbReference type="PANTHER" id="PTHR46383">
    <property type="entry name" value="ASPARTATE AMINOTRANSFERASE"/>
    <property type="match status" value="1"/>
</dbReference>
<dbReference type="Gene3D" id="3.90.1150.10">
    <property type="entry name" value="Aspartate Aminotransferase, domain 1"/>
    <property type="match status" value="1"/>
</dbReference>
<evidence type="ECO:0000256" key="5">
    <source>
        <dbReference type="ARBA" id="ARBA00022898"/>
    </source>
</evidence>
<comment type="catalytic activity">
    <reaction evidence="6">
        <text>L-aspartate + 2-oxoglutarate = oxaloacetate + L-glutamate</text>
        <dbReference type="Rhea" id="RHEA:21824"/>
        <dbReference type="ChEBI" id="CHEBI:16452"/>
        <dbReference type="ChEBI" id="CHEBI:16810"/>
        <dbReference type="ChEBI" id="CHEBI:29985"/>
        <dbReference type="ChEBI" id="CHEBI:29991"/>
        <dbReference type="EC" id="2.6.1.1"/>
    </reaction>
</comment>
<keyword evidence="5" id="KW-0663">Pyridoxal phosphate</keyword>
<dbReference type="PROSITE" id="PS00105">
    <property type="entry name" value="AA_TRANSFER_CLASS_1"/>
    <property type="match status" value="1"/>
</dbReference>
<dbReference type="InterPro" id="IPR050596">
    <property type="entry name" value="AspAT/PAT-like"/>
</dbReference>
<keyword evidence="3 7" id="KW-0032">Aminotransferase</keyword>
<dbReference type="Pfam" id="PF00155">
    <property type="entry name" value="Aminotran_1_2"/>
    <property type="match status" value="1"/>
</dbReference>
<protein>
    <recommendedName>
        <fullName evidence="7">Aminotransferase</fullName>
        <ecNumber evidence="7">2.6.1.-</ecNumber>
    </recommendedName>
</protein>
<dbReference type="CDD" id="cd00609">
    <property type="entry name" value="AAT_like"/>
    <property type="match status" value="1"/>
</dbReference>
<dbReference type="EC" id="2.6.1.-" evidence="7"/>
<organism evidence="9 10">
    <name type="scientific">Candidatus Kirkpatrickella diaphorinae</name>
    <dbReference type="NCBI Taxonomy" id="2984322"/>
    <lineage>
        <taxon>Bacteria</taxon>
        <taxon>Pseudomonadati</taxon>
        <taxon>Pseudomonadota</taxon>
        <taxon>Alphaproteobacteria</taxon>
        <taxon>Acetobacterales</taxon>
        <taxon>Acetobacteraceae</taxon>
        <taxon>Candidatus Kirkpatrickella</taxon>
    </lineage>
</organism>
<evidence type="ECO:0000256" key="1">
    <source>
        <dbReference type="ARBA" id="ARBA00001933"/>
    </source>
</evidence>
<dbReference type="InterPro" id="IPR015422">
    <property type="entry name" value="PyrdxlP-dep_Trfase_small"/>
</dbReference>
<gene>
    <name evidence="9" type="ORF">N5W20_01905</name>
</gene>
<evidence type="ECO:0000313" key="9">
    <source>
        <dbReference type="EMBL" id="UYH51653.1"/>
    </source>
</evidence>
<reference evidence="9" key="1">
    <citation type="submission" date="2022-10" db="EMBL/GenBank/DDBJ databases">
        <title>Candidatus Kirkpatrella diaphorinas gen. nov., sp. nov., an uncultured endosymbiont identified in a population of Diaphorina citri from Hawaii.</title>
        <authorList>
            <person name="Henry E.M."/>
            <person name="Carlson C.R."/>
            <person name="Kuo Y.-W."/>
        </authorList>
    </citation>
    <scope>NUCLEOTIDE SEQUENCE</scope>
    <source>
        <strain evidence="9">CADCRV1</strain>
    </source>
</reference>
<dbReference type="Proteomes" id="UP001163831">
    <property type="component" value="Chromosome"/>
</dbReference>
<dbReference type="GO" id="GO:0008483">
    <property type="term" value="F:transaminase activity"/>
    <property type="evidence" value="ECO:0007669"/>
    <property type="project" value="UniProtKB-KW"/>
</dbReference>
<name>A0ABY6GLH7_9PROT</name>
<dbReference type="SUPFAM" id="SSF53383">
    <property type="entry name" value="PLP-dependent transferases"/>
    <property type="match status" value="1"/>
</dbReference>
<evidence type="ECO:0000256" key="6">
    <source>
        <dbReference type="ARBA" id="ARBA00049185"/>
    </source>
</evidence>
<dbReference type="InterPro" id="IPR004839">
    <property type="entry name" value="Aminotransferase_I/II_large"/>
</dbReference>
<dbReference type="PANTHER" id="PTHR46383:SF1">
    <property type="entry name" value="ASPARTATE AMINOTRANSFERASE"/>
    <property type="match status" value="1"/>
</dbReference>
<feature type="domain" description="Aminotransferase class I/classII large" evidence="8">
    <location>
        <begin position="33"/>
        <end position="393"/>
    </location>
</feature>
<dbReference type="InterPro" id="IPR015421">
    <property type="entry name" value="PyrdxlP-dep_Trfase_major"/>
</dbReference>
<dbReference type="InterPro" id="IPR004838">
    <property type="entry name" value="NHTrfase_class1_PyrdxlP-BS"/>
</dbReference>
<dbReference type="EMBL" id="CP107052">
    <property type="protein sequence ID" value="UYH51653.1"/>
    <property type="molecule type" value="Genomic_DNA"/>
</dbReference>
<dbReference type="InterPro" id="IPR015424">
    <property type="entry name" value="PyrdxlP-dep_Trfase"/>
</dbReference>
<accession>A0ABY6GLH7</accession>
<dbReference type="RefSeq" id="WP_319807246.1">
    <property type="nucleotide sequence ID" value="NZ_CP107052.1"/>
</dbReference>
<comment type="similarity">
    <text evidence="2 7">Belongs to the class-I pyridoxal-phosphate-dependent aminotransferase family.</text>
</comment>
<evidence type="ECO:0000256" key="2">
    <source>
        <dbReference type="ARBA" id="ARBA00007441"/>
    </source>
</evidence>
<sequence length="402" mass="43115">MDVKLSRRLENLPPSATIAMSTRARALKAQGADVISLALGEPDFPSPEVALKGAIQAVQEGQTGYPPIGGMPSFKDAIIQKFAQDNHLHFAPENILVGNGGKQLIYNAFAATLDPGGEVVIPRPYWVSYPLVAQMFGAVTKFPECRESDNFRLTASALAASLTPRTKWVILNFPNNPTGAVLEEEDLLAIAEVLRRHPHVAILSDEIYEHLTFGNRQHVSLLNVAPDLASRVLIVNGMSKAYAMTGWRVGFGAGPAGLIRAMTTIQSHATSGVCTLAQAGAVAALQSDPSRRVEMCAVYERRRDHVLSALQGIEGLSCARPDGAFYLFPGVQRLIGLTTPGGRWLEDDVAVAEALLEEAHLATVPGSAFGQAGYLRLSIATSDADLTEAIARIKDFVQNLRG</sequence>